<dbReference type="RefSeq" id="WP_221632469.1">
    <property type="nucleotide sequence ID" value="NZ_BAAAKX010000005.1"/>
</dbReference>
<dbReference type="PROSITE" id="PS51819">
    <property type="entry name" value="VOC"/>
    <property type="match status" value="1"/>
</dbReference>
<keyword evidence="2" id="KW-0456">Lyase</keyword>
<dbReference type="InterPro" id="IPR004360">
    <property type="entry name" value="Glyas_Fos-R_dOase_dom"/>
</dbReference>
<dbReference type="Proteomes" id="UP000319514">
    <property type="component" value="Unassembled WGS sequence"/>
</dbReference>
<name>A0A542ZII6_9MICO</name>
<dbReference type="Gene3D" id="3.10.180.10">
    <property type="entry name" value="2,3-Dihydroxybiphenyl 1,2-Dioxygenase, domain 1"/>
    <property type="match status" value="1"/>
</dbReference>
<dbReference type="Pfam" id="PF00903">
    <property type="entry name" value="Glyoxalase"/>
    <property type="match status" value="1"/>
</dbReference>
<organism evidence="2 3">
    <name type="scientific">Oryzihumus leptocrescens</name>
    <dbReference type="NCBI Taxonomy" id="297536"/>
    <lineage>
        <taxon>Bacteria</taxon>
        <taxon>Bacillati</taxon>
        <taxon>Actinomycetota</taxon>
        <taxon>Actinomycetes</taxon>
        <taxon>Micrococcales</taxon>
        <taxon>Intrasporangiaceae</taxon>
        <taxon>Oryzihumus</taxon>
    </lineage>
</organism>
<sequence length="141" mass="15302">MRHTEVGQPFVDAEGSNVLATSDMIAFAPTTDLARARSFYESTLGLPIVDENAYACVFDAHGTMLRITAVAEVAHPGYTVLGWRVTDMSEAVSGLESLGVVFALYDGMEQDAHGVWTTPNGDRIAWFTDPDGNVLSLTEFR</sequence>
<comment type="caution">
    <text evidence="2">The sequence shown here is derived from an EMBL/GenBank/DDBJ whole genome shotgun (WGS) entry which is preliminary data.</text>
</comment>
<dbReference type="InterPro" id="IPR037523">
    <property type="entry name" value="VOC_core"/>
</dbReference>
<proteinExistence type="predicted"/>
<protein>
    <submittedName>
        <fullName evidence="2">Putative enzyme related to lactoylglutathione lyase</fullName>
    </submittedName>
</protein>
<dbReference type="EMBL" id="VFOQ01000001">
    <property type="protein sequence ID" value="TQL60109.1"/>
    <property type="molecule type" value="Genomic_DNA"/>
</dbReference>
<keyword evidence="3" id="KW-1185">Reference proteome</keyword>
<dbReference type="AlphaFoldDB" id="A0A542ZII6"/>
<feature type="domain" description="VOC" evidence="1">
    <location>
        <begin position="21"/>
        <end position="140"/>
    </location>
</feature>
<dbReference type="CDD" id="cd06587">
    <property type="entry name" value="VOC"/>
    <property type="match status" value="1"/>
</dbReference>
<evidence type="ECO:0000259" key="1">
    <source>
        <dbReference type="PROSITE" id="PS51819"/>
    </source>
</evidence>
<gene>
    <name evidence="2" type="ORF">FB474_1491</name>
</gene>
<dbReference type="InterPro" id="IPR029068">
    <property type="entry name" value="Glyas_Bleomycin-R_OHBP_Dase"/>
</dbReference>
<evidence type="ECO:0000313" key="2">
    <source>
        <dbReference type="EMBL" id="TQL60109.1"/>
    </source>
</evidence>
<evidence type="ECO:0000313" key="3">
    <source>
        <dbReference type="Proteomes" id="UP000319514"/>
    </source>
</evidence>
<reference evidence="2 3" key="1">
    <citation type="submission" date="2019-06" db="EMBL/GenBank/DDBJ databases">
        <title>Sequencing the genomes of 1000 actinobacteria strains.</title>
        <authorList>
            <person name="Klenk H.-P."/>
        </authorList>
    </citation>
    <scope>NUCLEOTIDE SEQUENCE [LARGE SCALE GENOMIC DNA]</scope>
    <source>
        <strain evidence="2 3">DSM 18082</strain>
    </source>
</reference>
<dbReference type="GO" id="GO:0016829">
    <property type="term" value="F:lyase activity"/>
    <property type="evidence" value="ECO:0007669"/>
    <property type="project" value="UniProtKB-KW"/>
</dbReference>
<dbReference type="SUPFAM" id="SSF54593">
    <property type="entry name" value="Glyoxalase/Bleomycin resistance protein/Dihydroxybiphenyl dioxygenase"/>
    <property type="match status" value="1"/>
</dbReference>
<accession>A0A542ZII6</accession>